<dbReference type="CDD" id="cd00090">
    <property type="entry name" value="HTH_ARSR"/>
    <property type="match status" value="1"/>
</dbReference>
<dbReference type="GO" id="GO:0032791">
    <property type="term" value="F:lead ion binding"/>
    <property type="evidence" value="ECO:0007669"/>
    <property type="project" value="TreeGrafter"/>
</dbReference>
<dbReference type="STRING" id="1943.AQJ64_16805"/>
<dbReference type="GO" id="GO:0046686">
    <property type="term" value="P:response to cadmium ion"/>
    <property type="evidence" value="ECO:0007669"/>
    <property type="project" value="TreeGrafter"/>
</dbReference>
<evidence type="ECO:0000313" key="3">
    <source>
        <dbReference type="Proteomes" id="UP000052982"/>
    </source>
</evidence>
<dbReference type="PANTHER" id="PTHR39168:SF1">
    <property type="entry name" value="TRANSCRIPTIONAL REGULATORY PROTEIN"/>
    <property type="match status" value="1"/>
</dbReference>
<dbReference type="InterPro" id="IPR036390">
    <property type="entry name" value="WH_DNA-bd_sf"/>
</dbReference>
<dbReference type="SUPFAM" id="SSF46785">
    <property type="entry name" value="Winged helix' DNA-binding domain"/>
    <property type="match status" value="1"/>
</dbReference>
<feature type="domain" description="HTH arsR-type" evidence="1">
    <location>
        <begin position="1"/>
        <end position="100"/>
    </location>
</feature>
<dbReference type="SMART" id="SM00418">
    <property type="entry name" value="HTH_ARSR"/>
    <property type="match status" value="1"/>
</dbReference>
<dbReference type="GO" id="GO:0097063">
    <property type="term" value="F:cadmium ion sensor activity"/>
    <property type="evidence" value="ECO:0007669"/>
    <property type="project" value="TreeGrafter"/>
</dbReference>
<evidence type="ECO:0000313" key="2">
    <source>
        <dbReference type="EMBL" id="KUN83775.1"/>
    </source>
</evidence>
<dbReference type="InterPro" id="IPR011991">
    <property type="entry name" value="ArsR-like_HTH"/>
</dbReference>
<dbReference type="InterPro" id="IPR052543">
    <property type="entry name" value="HTH_Metal-responsive_Reg"/>
</dbReference>
<dbReference type="EMBL" id="LMWW01000020">
    <property type="protein sequence ID" value="KUN83775.1"/>
    <property type="molecule type" value="Genomic_DNA"/>
</dbReference>
<dbReference type="InterPro" id="IPR036388">
    <property type="entry name" value="WH-like_DNA-bd_sf"/>
</dbReference>
<dbReference type="GO" id="GO:0010288">
    <property type="term" value="P:response to lead ion"/>
    <property type="evidence" value="ECO:0007669"/>
    <property type="project" value="TreeGrafter"/>
</dbReference>
<comment type="caution">
    <text evidence="2">The sequence shown here is derived from an EMBL/GenBank/DDBJ whole genome shotgun (WGS) entry which is preliminary data.</text>
</comment>
<organism evidence="2 3">
    <name type="scientific">Streptomyces griseoruber</name>
    <dbReference type="NCBI Taxonomy" id="1943"/>
    <lineage>
        <taxon>Bacteria</taxon>
        <taxon>Bacillati</taxon>
        <taxon>Actinomycetota</taxon>
        <taxon>Actinomycetes</taxon>
        <taxon>Kitasatosporales</taxon>
        <taxon>Streptomycetaceae</taxon>
        <taxon>Streptomyces</taxon>
    </lineage>
</organism>
<reference evidence="2 3" key="1">
    <citation type="submission" date="2015-10" db="EMBL/GenBank/DDBJ databases">
        <title>Draft genome sequence of Streptomyces griseoruber DSM 40281, type strain for the species Streptomyces griseoruber.</title>
        <authorList>
            <person name="Ruckert C."/>
            <person name="Winkler A."/>
            <person name="Kalinowski J."/>
            <person name="Kampfer P."/>
            <person name="Glaeser S."/>
        </authorList>
    </citation>
    <scope>NUCLEOTIDE SEQUENCE [LARGE SCALE GENOMIC DNA]</scope>
    <source>
        <strain evidence="2 3">DSM 40281</strain>
    </source>
</reference>
<proteinExistence type="predicted"/>
<dbReference type="InterPro" id="IPR001845">
    <property type="entry name" value="HTH_ArsR_DNA-bd_dom"/>
</dbReference>
<dbReference type="AlphaFoldDB" id="A0A117RCT0"/>
<gene>
    <name evidence="2" type="ORF">AQJ64_16805</name>
</gene>
<protein>
    <submittedName>
        <fullName evidence="2">ArsR family transcriptional regulator</fullName>
    </submittedName>
</protein>
<dbReference type="Pfam" id="PF12840">
    <property type="entry name" value="HTH_20"/>
    <property type="match status" value="1"/>
</dbReference>
<dbReference type="PROSITE" id="PS50987">
    <property type="entry name" value="HTH_ARSR_2"/>
    <property type="match status" value="1"/>
</dbReference>
<dbReference type="Gene3D" id="1.10.10.10">
    <property type="entry name" value="Winged helix-like DNA-binding domain superfamily/Winged helix DNA-binding domain"/>
    <property type="match status" value="1"/>
</dbReference>
<dbReference type="PANTHER" id="PTHR39168">
    <property type="entry name" value="TRANSCRIPTIONAL REGULATOR-RELATED"/>
    <property type="match status" value="1"/>
</dbReference>
<dbReference type="GO" id="GO:0003700">
    <property type="term" value="F:DNA-binding transcription factor activity"/>
    <property type="evidence" value="ECO:0007669"/>
    <property type="project" value="InterPro"/>
</dbReference>
<accession>A0A117RCT0</accession>
<sequence>MTSQDVYAEEPDLAALAALLADRTRAEFCLALLDGRAWTATELARLAGVAPSTVTSHLNRLVAGGLLAEERKGRNRYVRLADPGIAEMIEALAARSPQHPVPVRSLTAARRHRDLAFARICYDHLAGSLAVAITDAMTAEGFLSWDYGPALTTAGARWMRELGIVDEPAASSHRPHVRTCLDWTEQRLHLAGGVGAAVFRHAVEESWLVHARDTRVVRLTDDGHGALRVHLRLPDAALTAG</sequence>
<name>A0A117RCT0_9ACTN</name>
<dbReference type="GO" id="GO:0003677">
    <property type="term" value="F:DNA binding"/>
    <property type="evidence" value="ECO:0007669"/>
    <property type="project" value="TreeGrafter"/>
</dbReference>
<dbReference type="Proteomes" id="UP000052982">
    <property type="component" value="Unassembled WGS sequence"/>
</dbReference>
<keyword evidence="3" id="KW-1185">Reference proteome</keyword>
<evidence type="ECO:0000259" key="1">
    <source>
        <dbReference type="PROSITE" id="PS50987"/>
    </source>
</evidence>